<gene>
    <name evidence="15" type="primary">NUA3</name>
    <name evidence="15" type="ORF">MCUN1_003153</name>
</gene>
<keyword evidence="8" id="KW-0408">Iron</keyword>
<evidence type="ECO:0000256" key="5">
    <source>
        <dbReference type="ARBA" id="ARBA00022896"/>
    </source>
</evidence>
<evidence type="ECO:0000256" key="3">
    <source>
        <dbReference type="ARBA" id="ARBA00007443"/>
    </source>
</evidence>
<keyword evidence="6" id="KW-0223">Dioxygenase</keyword>
<keyword evidence="4" id="KW-0479">Metal-binding</keyword>
<organism evidence="15 16">
    <name type="scientific">Malassezia cuniculi</name>
    <dbReference type="NCBI Taxonomy" id="948313"/>
    <lineage>
        <taxon>Eukaryota</taxon>
        <taxon>Fungi</taxon>
        <taxon>Dikarya</taxon>
        <taxon>Basidiomycota</taxon>
        <taxon>Ustilaginomycotina</taxon>
        <taxon>Malasseziomycetes</taxon>
        <taxon>Malasseziales</taxon>
        <taxon>Malasseziaceae</taxon>
        <taxon>Malassezia</taxon>
    </lineage>
</organism>
<dbReference type="Pfam" id="PF10637">
    <property type="entry name" value="Ofd1_CTDD"/>
    <property type="match status" value="1"/>
</dbReference>
<sequence length="662" mass="73733">MNVAEAFGPGILDDAFIAQKRKEHDESGPYLHAVVQGLVNEDLLRRARNEIVEELHFTEKETDIYKVNQTGDLANLDGLPPTEAERLKALLELRNALYSDTFRSWVQRVTGCGPLSATKKDMSINDYRHGCHLLNHDDVISTRRVSYILYLPDPEQPWQPEWGGALELYPVKDERSPDNVPTKIIPPQWNQFAFFRVQPGHSFHSVEEVVSPTQSRLSISGWFHRLQPEEPGFDAEHEAAEVRADKEFSSLESLSSKMSTSPFEEFPGEPPLPGSAISDEDKAFLANFINTPYLTEKVQATLYDKFGDESHLLLADFLRKDLADALESALRAKDIEDGLVWFDKGTHVAWESVRIAPHAVGTVSAEGASEEDKRWELVGPAHRQRFASLSDPVTPASAKITNFPASLPTSASDLLHILTHQLFPSTAFRHLVANITQLIPLAGRPIRVRRFRPGLDYTLARSDEEAVLDLTLTLTPDVLKSSKAAERKTSKPKGLAGKRAKTVPAPPSTKGVLGRDDMKKLESMWDTGDIGGWECYMAPHEGEEDPAVYQSSHKGKHAEEPEKGANTNDDEPNEDDDGEEANNDDEDENDDDDDFEDEDMDDDFDGVLLNVTPSFNTLNVVLRDEGVMRFVKYLAACAGGSRWDVAAEFTVGAAEVEEMDEN</sequence>
<dbReference type="GO" id="GO:0005634">
    <property type="term" value="C:nucleus"/>
    <property type="evidence" value="ECO:0007669"/>
    <property type="project" value="UniProtKB-SubCell"/>
</dbReference>
<evidence type="ECO:0000256" key="1">
    <source>
        <dbReference type="ARBA" id="ARBA00001961"/>
    </source>
</evidence>
<dbReference type="InterPro" id="IPR043044">
    <property type="entry name" value="TPA1/Ofd1_C"/>
</dbReference>
<dbReference type="EMBL" id="CP119880">
    <property type="protein sequence ID" value="WFD36275.1"/>
    <property type="molecule type" value="Genomic_DNA"/>
</dbReference>
<evidence type="ECO:0000313" key="15">
    <source>
        <dbReference type="EMBL" id="WFD36275.1"/>
    </source>
</evidence>
<dbReference type="PROSITE" id="PS51471">
    <property type="entry name" value="FE2OG_OXY"/>
    <property type="match status" value="1"/>
</dbReference>
<dbReference type="InterPro" id="IPR006620">
    <property type="entry name" value="Pro_4_hyd_alph"/>
</dbReference>
<comment type="catalytic activity">
    <reaction evidence="10">
        <text>[ribosomal protein uS12]-L-proline + 2-oxoglutarate + O2 = [ribosomal protein uS12]-(3S)-3-hydroxy-L-proline + succinate + CO2</text>
        <dbReference type="Rhea" id="RHEA:54156"/>
        <dbReference type="Rhea" id="RHEA-COMP:13816"/>
        <dbReference type="Rhea" id="RHEA-COMP:13818"/>
        <dbReference type="ChEBI" id="CHEBI:15379"/>
        <dbReference type="ChEBI" id="CHEBI:16526"/>
        <dbReference type="ChEBI" id="CHEBI:16810"/>
        <dbReference type="ChEBI" id="CHEBI:30031"/>
        <dbReference type="ChEBI" id="CHEBI:50342"/>
        <dbReference type="ChEBI" id="CHEBI:85428"/>
    </reaction>
</comment>
<name>A0AAF0EWE4_9BASI</name>
<keyword evidence="5" id="KW-0847">Vitamin C</keyword>
<comment type="catalytic activity">
    <reaction evidence="11">
        <text>[ribosomal protein uS12]-(3S)-3-hydroxy-L-proline + 2-oxoglutarate + O2 = [ribosomal protein uS12]-(3S)-3,4-dihydroxy-L-proline + succinate + CO2</text>
        <dbReference type="Rhea" id="RHEA:54160"/>
        <dbReference type="Rhea" id="RHEA-COMP:13817"/>
        <dbReference type="Rhea" id="RHEA-COMP:13818"/>
        <dbReference type="ChEBI" id="CHEBI:15379"/>
        <dbReference type="ChEBI" id="CHEBI:16526"/>
        <dbReference type="ChEBI" id="CHEBI:16810"/>
        <dbReference type="ChEBI" id="CHEBI:30031"/>
        <dbReference type="ChEBI" id="CHEBI:85428"/>
        <dbReference type="ChEBI" id="CHEBI:138052"/>
    </reaction>
</comment>
<dbReference type="InterPro" id="IPR039558">
    <property type="entry name" value="TPA1/OFD1_N"/>
</dbReference>
<dbReference type="AlphaFoldDB" id="A0AAF0EWE4"/>
<evidence type="ECO:0000256" key="7">
    <source>
        <dbReference type="ARBA" id="ARBA00023002"/>
    </source>
</evidence>
<feature type="compositionally biased region" description="Acidic residues" evidence="13">
    <location>
        <begin position="568"/>
        <end position="605"/>
    </location>
</feature>
<dbReference type="GO" id="GO:0005737">
    <property type="term" value="C:cytoplasm"/>
    <property type="evidence" value="ECO:0007669"/>
    <property type="project" value="TreeGrafter"/>
</dbReference>
<evidence type="ECO:0000256" key="11">
    <source>
        <dbReference type="ARBA" id="ARBA00051966"/>
    </source>
</evidence>
<dbReference type="PANTHER" id="PTHR12117:SF0">
    <property type="entry name" value="PROLYL 3-HYDROXYLASE OGFOD1"/>
    <property type="match status" value="1"/>
</dbReference>
<dbReference type="InterPro" id="IPR051842">
    <property type="entry name" value="uS12_prolyl_hydroxylase"/>
</dbReference>
<dbReference type="GO" id="GO:0010604">
    <property type="term" value="P:positive regulation of macromolecule metabolic process"/>
    <property type="evidence" value="ECO:0007669"/>
    <property type="project" value="UniProtKB-ARBA"/>
</dbReference>
<feature type="domain" description="Fe2OG dioxygenase" evidence="14">
    <location>
        <begin position="118"/>
        <end position="225"/>
    </location>
</feature>
<evidence type="ECO:0000259" key="14">
    <source>
        <dbReference type="PROSITE" id="PS51471"/>
    </source>
</evidence>
<dbReference type="InterPro" id="IPR005123">
    <property type="entry name" value="Oxoglu/Fe-dep_dioxygenase_dom"/>
</dbReference>
<reference evidence="15" key="1">
    <citation type="submission" date="2023-03" db="EMBL/GenBank/DDBJ databases">
        <title>Mating type loci evolution in Malassezia.</title>
        <authorList>
            <person name="Coelho M.A."/>
        </authorList>
    </citation>
    <scope>NUCLEOTIDE SEQUENCE</scope>
    <source>
        <strain evidence="15">CBS 11721</strain>
    </source>
</reference>
<evidence type="ECO:0000256" key="10">
    <source>
        <dbReference type="ARBA" id="ARBA00047444"/>
    </source>
</evidence>
<dbReference type="InterPro" id="IPR019601">
    <property type="entry name" value="Oxoglutarate/Fe-dep_Oase_C"/>
</dbReference>
<keyword evidence="7" id="KW-0560">Oxidoreductase</keyword>
<evidence type="ECO:0000256" key="2">
    <source>
        <dbReference type="ARBA" id="ARBA00004123"/>
    </source>
</evidence>
<comment type="similarity">
    <text evidence="3">Belongs to the TPA1 family.</text>
</comment>
<dbReference type="Proteomes" id="UP001219933">
    <property type="component" value="Chromosome 4"/>
</dbReference>
<keyword evidence="16" id="KW-1185">Reference proteome</keyword>
<dbReference type="GO" id="GO:0006449">
    <property type="term" value="P:regulation of translational termination"/>
    <property type="evidence" value="ECO:0007669"/>
    <property type="project" value="TreeGrafter"/>
</dbReference>
<dbReference type="FunFam" id="2.60.120.620:FF:000014">
    <property type="entry name" value="Prolyl 3,4-dihydroxylase TPA1"/>
    <property type="match status" value="1"/>
</dbReference>
<evidence type="ECO:0000256" key="13">
    <source>
        <dbReference type="SAM" id="MobiDB-lite"/>
    </source>
</evidence>
<evidence type="ECO:0000256" key="4">
    <source>
        <dbReference type="ARBA" id="ARBA00022723"/>
    </source>
</evidence>
<dbReference type="GO" id="GO:0005506">
    <property type="term" value="F:iron ion binding"/>
    <property type="evidence" value="ECO:0007669"/>
    <property type="project" value="InterPro"/>
</dbReference>
<protein>
    <recommendedName>
        <fullName evidence="12">uS12 prolyl 3,4-dihydroxylase</fullName>
    </recommendedName>
</protein>
<dbReference type="Gene3D" id="3.60.130.20">
    <property type="entry name" value="Oxoglutarate/iron-dependent oxygenase, C-terminal degradation domain"/>
    <property type="match status" value="1"/>
</dbReference>
<comment type="subcellular location">
    <subcellularLocation>
        <location evidence="2">Nucleus</location>
    </subcellularLocation>
</comment>
<keyword evidence="9" id="KW-0539">Nucleus</keyword>
<feature type="region of interest" description="Disordered" evidence="13">
    <location>
        <begin position="483"/>
        <end position="517"/>
    </location>
</feature>
<dbReference type="Gene3D" id="2.60.120.620">
    <property type="entry name" value="q2cbj1_9rhob like domain"/>
    <property type="match status" value="1"/>
</dbReference>
<feature type="region of interest" description="Disordered" evidence="13">
    <location>
        <begin position="544"/>
        <end position="606"/>
    </location>
</feature>
<dbReference type="GO" id="GO:0031543">
    <property type="term" value="F:peptidyl-proline dioxygenase activity"/>
    <property type="evidence" value="ECO:0007669"/>
    <property type="project" value="UniProtKB-ARBA"/>
</dbReference>
<dbReference type="Pfam" id="PF13661">
    <property type="entry name" value="2OG-FeII_Oxy_4"/>
    <property type="match status" value="1"/>
</dbReference>
<dbReference type="GO" id="GO:0009896">
    <property type="term" value="P:positive regulation of catabolic process"/>
    <property type="evidence" value="ECO:0007669"/>
    <property type="project" value="UniProtKB-ARBA"/>
</dbReference>
<evidence type="ECO:0000256" key="12">
    <source>
        <dbReference type="ARBA" id="ARBA00081607"/>
    </source>
</evidence>
<comment type="cofactor">
    <cofactor evidence="1">
        <name>L-ascorbate</name>
        <dbReference type="ChEBI" id="CHEBI:38290"/>
    </cofactor>
</comment>
<evidence type="ECO:0000256" key="9">
    <source>
        <dbReference type="ARBA" id="ARBA00023242"/>
    </source>
</evidence>
<dbReference type="PANTHER" id="PTHR12117">
    <property type="entry name" value="HISTONE ACETYLTRANSFERASE COMPLEX"/>
    <property type="match status" value="1"/>
</dbReference>
<evidence type="ECO:0000313" key="16">
    <source>
        <dbReference type="Proteomes" id="UP001219933"/>
    </source>
</evidence>
<dbReference type="GO" id="GO:0031418">
    <property type="term" value="F:L-ascorbic acid binding"/>
    <property type="evidence" value="ECO:0007669"/>
    <property type="project" value="UniProtKB-KW"/>
</dbReference>
<evidence type="ECO:0000256" key="6">
    <source>
        <dbReference type="ARBA" id="ARBA00022964"/>
    </source>
</evidence>
<dbReference type="SMART" id="SM00702">
    <property type="entry name" value="P4Hc"/>
    <property type="match status" value="1"/>
</dbReference>
<evidence type="ECO:0000256" key="8">
    <source>
        <dbReference type="ARBA" id="ARBA00023004"/>
    </source>
</evidence>
<accession>A0AAF0EWE4</accession>
<proteinExistence type="inferred from homology"/>